<accession>A9BPX0</accession>
<keyword evidence="2" id="KW-1185">Reference proteome</keyword>
<reference evidence="2" key="2">
    <citation type="submission" date="2007-11" db="EMBL/GenBank/DDBJ databases">
        <title>Complete sequence of Delftia acidovorans DSM 14801 / SPH-1.</title>
        <authorList>
            <person name="Copeland A."/>
            <person name="Lucas S."/>
            <person name="Lapidus A."/>
            <person name="Barry K."/>
            <person name="Glavina del Rio T."/>
            <person name="Dalin E."/>
            <person name="Tice H."/>
            <person name="Pitluck S."/>
            <person name="Lowry S."/>
            <person name="Clum A."/>
            <person name="Schmutz J."/>
            <person name="Larimer F."/>
            <person name="Land M."/>
            <person name="Hauser L."/>
            <person name="Kyrpides N."/>
            <person name="Kim E."/>
            <person name="Schleheck D."/>
            <person name="Richardson P."/>
        </authorList>
    </citation>
    <scope>NUCLEOTIDE SEQUENCE [LARGE SCALE GENOMIC DNA]</scope>
    <source>
        <strain evidence="2">DSM 14801 / SPH-1</strain>
    </source>
</reference>
<organism evidence="1 2">
    <name type="scientific">Delftia acidovorans (strain DSM 14801 / SPH-1)</name>
    <dbReference type="NCBI Taxonomy" id="398578"/>
    <lineage>
        <taxon>Bacteria</taxon>
        <taxon>Pseudomonadati</taxon>
        <taxon>Pseudomonadota</taxon>
        <taxon>Betaproteobacteria</taxon>
        <taxon>Burkholderiales</taxon>
        <taxon>Comamonadaceae</taxon>
        <taxon>Delftia</taxon>
    </lineage>
</organism>
<proteinExistence type="predicted"/>
<sequence>MPAFAGHAAAQAAKEMVPLADGGTLYVFKDGKMAQESRFGRAVYQSIGASVATKDGRNIAITSNEVARLSSLLEQEHGG</sequence>
<dbReference type="GO" id="GO:0046872">
    <property type="term" value="F:metal ion binding"/>
    <property type="evidence" value="ECO:0007669"/>
    <property type="project" value="InterPro"/>
</dbReference>
<gene>
    <name evidence="1" type="ordered locus">Daci_0443</name>
</gene>
<name>A9BPX0_DELAS</name>
<dbReference type="InterPro" id="IPR038644">
    <property type="entry name" value="CopK_sf"/>
</dbReference>
<dbReference type="InterPro" id="IPR021604">
    <property type="entry name" value="CopK"/>
</dbReference>
<dbReference type="AlphaFoldDB" id="A9BPX0"/>
<dbReference type="EMBL" id="CP000884">
    <property type="protein sequence ID" value="ABX33089.1"/>
    <property type="molecule type" value="Genomic_DNA"/>
</dbReference>
<dbReference type="KEGG" id="dac:Daci_0443"/>
<evidence type="ECO:0008006" key="3">
    <source>
        <dbReference type="Google" id="ProtNLM"/>
    </source>
</evidence>
<dbReference type="STRING" id="398578.Daci_0443"/>
<dbReference type="eggNOG" id="ENOG5032SV0">
    <property type="taxonomic scope" value="Bacteria"/>
</dbReference>
<dbReference type="HOGENOM" id="CLU_185099_0_0_4"/>
<evidence type="ECO:0000313" key="1">
    <source>
        <dbReference type="EMBL" id="ABX33089.1"/>
    </source>
</evidence>
<dbReference type="Proteomes" id="UP000000784">
    <property type="component" value="Chromosome"/>
</dbReference>
<reference evidence="1 2" key="1">
    <citation type="journal article" date="2004" name="Appl. Environ. Microbiol.">
        <title>Mineralization of individual congeners of linear alkylbenzenesulfonate by defined pairs of heterotrophic bacteria.</title>
        <authorList>
            <person name="Schleheck D."/>
            <person name="Knepper T.P."/>
            <person name="Fischer K."/>
            <person name="Cook A.M."/>
        </authorList>
    </citation>
    <scope>NUCLEOTIDE SEQUENCE [LARGE SCALE GENOMIC DNA]</scope>
    <source>
        <strain evidence="2">DSM 14801 / SPH-1</strain>
    </source>
</reference>
<dbReference type="Pfam" id="PF11525">
    <property type="entry name" value="CopK"/>
    <property type="match status" value="1"/>
</dbReference>
<evidence type="ECO:0000313" key="2">
    <source>
        <dbReference type="Proteomes" id="UP000000784"/>
    </source>
</evidence>
<protein>
    <recommendedName>
        <fullName evidence="3">Copper resistance protein K</fullName>
    </recommendedName>
</protein>
<dbReference type="Gene3D" id="2.40.10.300">
    <property type="entry name" value="Copper resistance protein K"/>
    <property type="match status" value="1"/>
</dbReference>